<name>A0A1G4MDV5_LACFM</name>
<sequence>MGIEVHFTNGLRKIKPYYHSRTCFAKGRWLNRTLLDVLSNEFRTLSRDDYLNRIIQKDFQLIREGEPLSVEQTLNALIQNKDLVKTTDHKHEPPVRQWSADELTTATQIAGMDIIHEDENFLVINKPCGIPVHPTGQYFQNTITEILSGAGKTAFPTHRLDKITSGVLILAKNCYTANKIQAKIRSRDMRKVYLARVRGMFPHASSDIQYFSSDELFQQSDKVTKVDSPIFTVEPKKRFRAGLSPAREATTNFYPIRYIAASDETVVACQPLTGRTHQIRIHLARLGHAISNDPFYNYQNTLYPKRLQFMLDVENWETSGLSENQLSERFHEFVIECEELQKRRTQSEFSEKCMYCGTPSIPDPTPETLELYLHAWKYSDIEGKLSFESALPKWASEHDTK</sequence>
<dbReference type="PANTHER" id="PTHR21600">
    <property type="entry name" value="MITOCHONDRIAL RNA PSEUDOURIDINE SYNTHASE"/>
    <property type="match status" value="1"/>
</dbReference>
<dbReference type="GO" id="GO:0003723">
    <property type="term" value="F:RNA binding"/>
    <property type="evidence" value="ECO:0007669"/>
    <property type="project" value="InterPro"/>
</dbReference>
<protein>
    <submittedName>
        <fullName evidence="2">LAFE_0E13498g1_1</fullName>
    </submittedName>
</protein>
<evidence type="ECO:0000313" key="3">
    <source>
        <dbReference type="Proteomes" id="UP000190831"/>
    </source>
</evidence>
<dbReference type="InterPro" id="IPR006145">
    <property type="entry name" value="PsdUridine_synth_RsuA/RluA"/>
</dbReference>
<dbReference type="InterPro" id="IPR020103">
    <property type="entry name" value="PsdUridine_synth_cat_dom_sf"/>
</dbReference>
<dbReference type="InterPro" id="IPR050188">
    <property type="entry name" value="RluA_PseudoU_synthase"/>
</dbReference>
<evidence type="ECO:0000313" key="2">
    <source>
        <dbReference type="EMBL" id="SCW02070.1"/>
    </source>
</evidence>
<proteinExistence type="predicted"/>
<dbReference type="AlphaFoldDB" id="A0A1G4MDV5"/>
<evidence type="ECO:0000259" key="1">
    <source>
        <dbReference type="Pfam" id="PF00849"/>
    </source>
</evidence>
<dbReference type="GO" id="GO:0000455">
    <property type="term" value="P:enzyme-directed rRNA pseudouridine synthesis"/>
    <property type="evidence" value="ECO:0007669"/>
    <property type="project" value="TreeGrafter"/>
</dbReference>
<dbReference type="Pfam" id="PF00849">
    <property type="entry name" value="PseudoU_synth_2"/>
    <property type="match status" value="1"/>
</dbReference>
<dbReference type="Proteomes" id="UP000190831">
    <property type="component" value="Chromosome E"/>
</dbReference>
<dbReference type="STRING" id="4955.A0A1G4MDV5"/>
<reference evidence="3" key="1">
    <citation type="submission" date="2016-03" db="EMBL/GenBank/DDBJ databases">
        <authorList>
            <person name="Devillers H."/>
        </authorList>
    </citation>
    <scope>NUCLEOTIDE SEQUENCE [LARGE SCALE GENOMIC DNA]</scope>
</reference>
<feature type="domain" description="Pseudouridine synthase RsuA/RluA-like" evidence="1">
    <location>
        <begin position="120"/>
        <end position="284"/>
    </location>
</feature>
<dbReference type="Gene3D" id="3.30.2350.10">
    <property type="entry name" value="Pseudouridine synthase"/>
    <property type="match status" value="1"/>
</dbReference>
<dbReference type="OrthoDB" id="424794at2759"/>
<keyword evidence="3" id="KW-1185">Reference proteome</keyword>
<dbReference type="OMA" id="THKHEPP"/>
<dbReference type="PANTHER" id="PTHR21600:SF42">
    <property type="entry name" value="TRNA PSEUDOURIDINE(31) SYNTHASE"/>
    <property type="match status" value="1"/>
</dbReference>
<dbReference type="CDD" id="cd02557">
    <property type="entry name" value="PseudoU_synth_ScRIB2"/>
    <property type="match status" value="1"/>
</dbReference>
<gene>
    <name evidence="2" type="ORF">LAFE_0E13498G</name>
</gene>
<dbReference type="EMBL" id="LT598488">
    <property type="protein sequence ID" value="SCW02070.1"/>
    <property type="molecule type" value="Genomic_DNA"/>
</dbReference>
<organism evidence="2 3">
    <name type="scientific">Lachancea fermentati</name>
    <name type="common">Zygosaccharomyces fermentati</name>
    <dbReference type="NCBI Taxonomy" id="4955"/>
    <lineage>
        <taxon>Eukaryota</taxon>
        <taxon>Fungi</taxon>
        <taxon>Dikarya</taxon>
        <taxon>Ascomycota</taxon>
        <taxon>Saccharomycotina</taxon>
        <taxon>Saccharomycetes</taxon>
        <taxon>Saccharomycetales</taxon>
        <taxon>Saccharomycetaceae</taxon>
        <taxon>Lachancea</taxon>
    </lineage>
</organism>
<dbReference type="GO" id="GO:0009982">
    <property type="term" value="F:pseudouridine synthase activity"/>
    <property type="evidence" value="ECO:0007669"/>
    <property type="project" value="InterPro"/>
</dbReference>
<accession>A0A1G4MDV5</accession>
<dbReference type="SUPFAM" id="SSF55120">
    <property type="entry name" value="Pseudouridine synthase"/>
    <property type="match status" value="1"/>
</dbReference>